<evidence type="ECO:0000313" key="4">
    <source>
        <dbReference type="EMBL" id="CAF3899297.1"/>
    </source>
</evidence>
<dbReference type="Proteomes" id="UP000677228">
    <property type="component" value="Unassembled WGS sequence"/>
</dbReference>
<protein>
    <submittedName>
        <fullName evidence="2">Uncharacterized protein</fullName>
    </submittedName>
</protein>
<proteinExistence type="predicted"/>
<dbReference type="Proteomes" id="UP000682733">
    <property type="component" value="Unassembled WGS sequence"/>
</dbReference>
<dbReference type="EMBL" id="CAJOBA010014202">
    <property type="protein sequence ID" value="CAF3882550.1"/>
    <property type="molecule type" value="Genomic_DNA"/>
</dbReference>
<dbReference type="EMBL" id="CAJNOK010010360">
    <property type="protein sequence ID" value="CAF1113670.1"/>
    <property type="molecule type" value="Genomic_DNA"/>
</dbReference>
<gene>
    <name evidence="2" type="ORF">GPM918_LOCUS20422</name>
    <name evidence="1" type="ORF">OVA965_LOCUS19862</name>
    <name evidence="4" type="ORF">SRO942_LOCUS20418</name>
    <name evidence="3" type="ORF">TMI583_LOCUS20055</name>
</gene>
<evidence type="ECO:0000313" key="3">
    <source>
        <dbReference type="EMBL" id="CAF3882550.1"/>
    </source>
</evidence>
<dbReference type="EMBL" id="CAJNOQ010006445">
    <property type="protein sequence ID" value="CAF1135635.1"/>
    <property type="molecule type" value="Genomic_DNA"/>
</dbReference>
<evidence type="ECO:0000313" key="2">
    <source>
        <dbReference type="EMBL" id="CAF1135635.1"/>
    </source>
</evidence>
<reference evidence="2" key="1">
    <citation type="submission" date="2021-02" db="EMBL/GenBank/DDBJ databases">
        <authorList>
            <person name="Nowell W R."/>
        </authorList>
    </citation>
    <scope>NUCLEOTIDE SEQUENCE</scope>
</reference>
<accession>A0A814RPD3</accession>
<keyword evidence="5" id="KW-1185">Reference proteome</keyword>
<sequence length="551" mass="63554">MDSGRDRLRPYPIDRVQDIIVNKIVFAKKDLIPRITSFLFSIVKFPIIFICRRLNKTSIIQNVEEKNANEIIPISVCTPTDAMDSKYYYAVRDGKIWFKPIAAHLDAPWKLFGGNGFIDNTKKPLVSLSADGDNILAVDKNQVIHYAKSNEVVCEVSFDCPQWKIIQSRVKWTEKWFNMDGVSVIVNIFRNPVLKPVKNARSVAMSHKGHDTMYYTDMAGKKHPDPYVGVTTIYTLSEDGTRIYFADPWLRNKFENELTGPEDGQFIAETLAASASMVFLIQRARNENGKEIHKMYTRFGDFDSIGSNPALKATYNIKNRIPLIRIIPGEDWIEQPIIPLSKQARLTKNISVLQTGWGQNNRQLRVQGHNENGRSGYYYKNVYDIIWTFEITDHIIIAEEEFLSNSVPHTGFKQGPKVAKDYENGKLESNGVNIPMKITLEKFCKTGLNERGLNTKLVLRFENGFELSIPLYARRGWLSLLGISHKNIWKLVIPLEYYEEEDILVKQILYTVFHNKARHSVNVYEGKEEIRITNVYYSSCKFKFTFKNKYE</sequence>
<dbReference type="EMBL" id="CAJOBC010006444">
    <property type="protein sequence ID" value="CAF3899297.1"/>
    <property type="molecule type" value="Genomic_DNA"/>
</dbReference>
<name>A0A814RPD3_9BILA</name>
<dbReference type="OrthoDB" id="9984448at2759"/>
<comment type="caution">
    <text evidence="2">The sequence shown here is derived from an EMBL/GenBank/DDBJ whole genome shotgun (WGS) entry which is preliminary data.</text>
</comment>
<dbReference type="AlphaFoldDB" id="A0A814RPD3"/>
<evidence type="ECO:0000313" key="5">
    <source>
        <dbReference type="Proteomes" id="UP000663829"/>
    </source>
</evidence>
<dbReference type="Proteomes" id="UP000681722">
    <property type="component" value="Unassembled WGS sequence"/>
</dbReference>
<dbReference type="Proteomes" id="UP000663829">
    <property type="component" value="Unassembled WGS sequence"/>
</dbReference>
<organism evidence="2 5">
    <name type="scientific">Didymodactylos carnosus</name>
    <dbReference type="NCBI Taxonomy" id="1234261"/>
    <lineage>
        <taxon>Eukaryota</taxon>
        <taxon>Metazoa</taxon>
        <taxon>Spiralia</taxon>
        <taxon>Gnathifera</taxon>
        <taxon>Rotifera</taxon>
        <taxon>Eurotatoria</taxon>
        <taxon>Bdelloidea</taxon>
        <taxon>Philodinida</taxon>
        <taxon>Philodinidae</taxon>
        <taxon>Didymodactylos</taxon>
    </lineage>
</organism>
<evidence type="ECO:0000313" key="1">
    <source>
        <dbReference type="EMBL" id="CAF1113670.1"/>
    </source>
</evidence>